<dbReference type="EMBL" id="CAJOBP010080324">
    <property type="protein sequence ID" value="CAF4912604.1"/>
    <property type="molecule type" value="Genomic_DNA"/>
</dbReference>
<evidence type="ECO:0000259" key="5">
    <source>
        <dbReference type="PROSITE" id="PS51659"/>
    </source>
</evidence>
<protein>
    <recommendedName>
        <fullName evidence="5">GT23 domain-containing protein</fullName>
    </recommendedName>
</protein>
<proteinExistence type="inferred from homology"/>
<keyword evidence="2 3" id="KW-0808">Transferase</keyword>
<evidence type="ECO:0000256" key="2">
    <source>
        <dbReference type="ARBA" id="ARBA00022679"/>
    </source>
</evidence>
<dbReference type="AlphaFoldDB" id="A0A821VTN6"/>
<comment type="caution">
    <text evidence="3">Lacks conserved residue(s) required for the propagation of feature annotation.</text>
</comment>
<evidence type="ECO:0000256" key="3">
    <source>
        <dbReference type="PROSITE-ProRule" id="PRU00992"/>
    </source>
</evidence>
<evidence type="ECO:0000256" key="4">
    <source>
        <dbReference type="SAM" id="MobiDB-lite"/>
    </source>
</evidence>
<dbReference type="InterPro" id="IPR027350">
    <property type="entry name" value="GT23_dom"/>
</dbReference>
<comment type="similarity">
    <text evidence="3">Belongs to the glycosyltransferase 23 family.</text>
</comment>
<keyword evidence="1 3" id="KW-0328">Glycosyltransferase</keyword>
<reference evidence="6" key="1">
    <citation type="submission" date="2021-02" db="EMBL/GenBank/DDBJ databases">
        <authorList>
            <person name="Nowell W R."/>
        </authorList>
    </citation>
    <scope>NUCLEOTIDE SEQUENCE</scope>
</reference>
<accession>A0A821VTN6</accession>
<sequence>GWRYNSGGFDQIFLPPSQNCTTSSATGASSWSKN</sequence>
<feature type="non-terminal residue" evidence="6">
    <location>
        <position position="1"/>
    </location>
</feature>
<evidence type="ECO:0000256" key="1">
    <source>
        <dbReference type="ARBA" id="ARBA00022676"/>
    </source>
</evidence>
<feature type="domain" description="GT23" evidence="5">
    <location>
        <begin position="1"/>
        <end position="34"/>
    </location>
</feature>
<dbReference type="GO" id="GO:0016758">
    <property type="term" value="F:hexosyltransferase activity"/>
    <property type="evidence" value="ECO:0007669"/>
    <property type="project" value="UniProtKB-UniRule"/>
</dbReference>
<evidence type="ECO:0000313" key="7">
    <source>
        <dbReference type="Proteomes" id="UP000663873"/>
    </source>
</evidence>
<keyword evidence="7" id="KW-1185">Reference proteome</keyword>
<name>A0A821VTN6_9BILA</name>
<dbReference type="Proteomes" id="UP000663873">
    <property type="component" value="Unassembled WGS sequence"/>
</dbReference>
<comment type="caution">
    <text evidence="6">The sequence shown here is derived from an EMBL/GenBank/DDBJ whole genome shotgun (WGS) entry which is preliminary data.</text>
</comment>
<dbReference type="PROSITE" id="PS51659">
    <property type="entry name" value="GT23"/>
    <property type="match status" value="1"/>
</dbReference>
<organism evidence="6 7">
    <name type="scientific">Rotaria socialis</name>
    <dbReference type="NCBI Taxonomy" id="392032"/>
    <lineage>
        <taxon>Eukaryota</taxon>
        <taxon>Metazoa</taxon>
        <taxon>Spiralia</taxon>
        <taxon>Gnathifera</taxon>
        <taxon>Rotifera</taxon>
        <taxon>Eurotatoria</taxon>
        <taxon>Bdelloidea</taxon>
        <taxon>Philodinida</taxon>
        <taxon>Philodinidae</taxon>
        <taxon>Rotaria</taxon>
    </lineage>
</organism>
<evidence type="ECO:0000313" key="6">
    <source>
        <dbReference type="EMBL" id="CAF4912604.1"/>
    </source>
</evidence>
<feature type="region of interest" description="Disordered" evidence="4">
    <location>
        <begin position="1"/>
        <end position="34"/>
    </location>
</feature>
<feature type="compositionally biased region" description="Low complexity" evidence="4">
    <location>
        <begin position="21"/>
        <end position="34"/>
    </location>
</feature>
<gene>
    <name evidence="6" type="ORF">UJA718_LOCUS46034</name>
</gene>